<dbReference type="PANTHER" id="PTHR13966:SF19">
    <property type="entry name" value="NUCLEASE EXOG, MITOCHONDRIAL"/>
    <property type="match status" value="1"/>
</dbReference>
<sequence>MKLLILAIVFRLGTAAVVPGNNTVADVNAVDCEIVPFGTLPTPLLVSGTQFVYPLGTESTIKLAAGETIDFACPGGRLVTEGTQTTLQVATGTCVTGTRFIVNNARYLFHQLTCTVDPVSTIRYTGNSCELNGREIEIGFSITSSRFVRTMQVCFDQSTQSTIYSYFDMIPAINNQIRSTPRPSWLDGTGIYTISNVNSYYVRGTQRRNINSLLGLSATDTKYIQNNNYFLSRGHLTARSDYFYAALQNSTFYFVNALPQWQTFNGFNWDQAETDVQNYAEANNVNLRIWTGGYGIATLPHETTGNAVPLYLYVSGSTKAIPVPLLFWKVIYNPVTQRGVALIGVNNPYASLAEIDQFCDDVSDRLTWLNWRKDDQSRGYSWACTVTAFRRIVKSIPELTIRGLLF</sequence>
<keyword evidence="3" id="KW-0255">Endonuclease</keyword>
<evidence type="ECO:0000256" key="6">
    <source>
        <dbReference type="SAM" id="SignalP"/>
    </source>
</evidence>
<evidence type="ECO:0000256" key="2">
    <source>
        <dbReference type="ARBA" id="ARBA00022722"/>
    </source>
</evidence>
<feature type="domain" description="DNA/RNA non-specific endonuclease/pyrophosphatase/phosphodiesterase" evidence="7">
    <location>
        <begin position="147"/>
        <end position="389"/>
    </location>
</feature>
<dbReference type="SUPFAM" id="SSF54060">
    <property type="entry name" value="His-Me finger endonucleases"/>
    <property type="match status" value="1"/>
</dbReference>
<dbReference type="OrthoDB" id="5960141at2759"/>
<dbReference type="GO" id="GO:0006309">
    <property type="term" value="P:apoptotic DNA fragmentation"/>
    <property type="evidence" value="ECO:0007669"/>
    <property type="project" value="TreeGrafter"/>
</dbReference>
<dbReference type="GO" id="GO:0005634">
    <property type="term" value="C:nucleus"/>
    <property type="evidence" value="ECO:0007669"/>
    <property type="project" value="TreeGrafter"/>
</dbReference>
<dbReference type="AlphaFoldDB" id="A0A834IWZ4"/>
<dbReference type="GO" id="GO:0003676">
    <property type="term" value="F:nucleic acid binding"/>
    <property type="evidence" value="ECO:0007669"/>
    <property type="project" value="InterPro"/>
</dbReference>
<evidence type="ECO:0000259" key="7">
    <source>
        <dbReference type="SMART" id="SM00892"/>
    </source>
</evidence>
<evidence type="ECO:0000256" key="1">
    <source>
        <dbReference type="ARBA" id="ARBA00010052"/>
    </source>
</evidence>
<dbReference type="InterPro" id="IPR040255">
    <property type="entry name" value="Non-specific_endonuclease"/>
</dbReference>
<feature type="active site" description="Proton acceptor" evidence="4">
    <location>
        <position position="235"/>
    </location>
</feature>
<dbReference type="GO" id="GO:0046872">
    <property type="term" value="F:metal ion binding"/>
    <property type="evidence" value="ECO:0007669"/>
    <property type="project" value="UniProtKB-KW"/>
</dbReference>
<organism evidence="8 9">
    <name type="scientific">Rhynchophorus ferrugineus</name>
    <name type="common">Red palm weevil</name>
    <name type="synonym">Curculio ferrugineus</name>
    <dbReference type="NCBI Taxonomy" id="354439"/>
    <lineage>
        <taxon>Eukaryota</taxon>
        <taxon>Metazoa</taxon>
        <taxon>Ecdysozoa</taxon>
        <taxon>Arthropoda</taxon>
        <taxon>Hexapoda</taxon>
        <taxon>Insecta</taxon>
        <taxon>Pterygota</taxon>
        <taxon>Neoptera</taxon>
        <taxon>Endopterygota</taxon>
        <taxon>Coleoptera</taxon>
        <taxon>Polyphaga</taxon>
        <taxon>Cucujiformia</taxon>
        <taxon>Curculionidae</taxon>
        <taxon>Dryophthorinae</taxon>
        <taxon>Rhynchophorus</taxon>
    </lineage>
</organism>
<dbReference type="InterPro" id="IPR001604">
    <property type="entry name" value="Endo_G_ENPP1-like_dom"/>
</dbReference>
<dbReference type="EMBL" id="JAACXV010000055">
    <property type="protein sequence ID" value="KAF7285415.1"/>
    <property type="molecule type" value="Genomic_DNA"/>
</dbReference>
<feature type="signal peptide" evidence="6">
    <location>
        <begin position="1"/>
        <end position="15"/>
    </location>
</feature>
<protein>
    <recommendedName>
        <fullName evidence="7">DNA/RNA non-specific endonuclease/pyrophosphatase/phosphodiesterase domain-containing protein</fullName>
    </recommendedName>
</protein>
<proteinExistence type="inferred from homology"/>
<accession>A0A834IWZ4</accession>
<dbReference type="Gene3D" id="3.40.570.10">
    <property type="entry name" value="Extracellular Endonuclease, subunit A"/>
    <property type="match status" value="1"/>
</dbReference>
<evidence type="ECO:0000256" key="3">
    <source>
        <dbReference type="ARBA" id="ARBA00022759"/>
    </source>
</evidence>
<comment type="similarity">
    <text evidence="1">Belongs to the DNA/RNA non-specific endonuclease family.</text>
</comment>
<dbReference type="SMART" id="SM00892">
    <property type="entry name" value="Endonuclease_NS"/>
    <property type="match status" value="1"/>
</dbReference>
<dbReference type="PANTHER" id="PTHR13966">
    <property type="entry name" value="ENDONUCLEASE RELATED"/>
    <property type="match status" value="1"/>
</dbReference>
<evidence type="ECO:0000256" key="5">
    <source>
        <dbReference type="PIRSR" id="PIRSR640255-2"/>
    </source>
</evidence>
<evidence type="ECO:0000313" key="9">
    <source>
        <dbReference type="Proteomes" id="UP000625711"/>
    </source>
</evidence>
<keyword evidence="2" id="KW-0540">Nuclease</keyword>
<feature type="chain" id="PRO_5032498688" description="DNA/RNA non-specific endonuclease/pyrophosphatase/phosphodiesterase domain-containing protein" evidence="6">
    <location>
        <begin position="16"/>
        <end position="406"/>
    </location>
</feature>
<keyword evidence="5" id="KW-0479">Metal-binding</keyword>
<dbReference type="Pfam" id="PF01223">
    <property type="entry name" value="Endonuclease_NS"/>
    <property type="match status" value="1"/>
</dbReference>
<keyword evidence="6" id="KW-0732">Signal</keyword>
<evidence type="ECO:0000256" key="4">
    <source>
        <dbReference type="PIRSR" id="PIRSR640255-1"/>
    </source>
</evidence>
<evidence type="ECO:0000313" key="8">
    <source>
        <dbReference type="EMBL" id="KAF7285415.1"/>
    </source>
</evidence>
<feature type="binding site" evidence="5">
    <location>
        <position position="265"/>
    </location>
    <ligand>
        <name>Mg(2+)</name>
        <dbReference type="ChEBI" id="CHEBI:18420"/>
        <note>catalytic</note>
    </ligand>
</feature>
<keyword evidence="9" id="KW-1185">Reference proteome</keyword>
<reference evidence="8" key="1">
    <citation type="submission" date="2020-08" db="EMBL/GenBank/DDBJ databases">
        <title>Genome sequencing and assembly of the red palm weevil Rhynchophorus ferrugineus.</title>
        <authorList>
            <person name="Dias G.B."/>
            <person name="Bergman C.M."/>
            <person name="Manee M."/>
        </authorList>
    </citation>
    <scope>NUCLEOTIDE SEQUENCE</scope>
    <source>
        <strain evidence="8">AA-2017</strain>
        <tissue evidence="8">Whole larva</tissue>
    </source>
</reference>
<dbReference type="InterPro" id="IPR044925">
    <property type="entry name" value="His-Me_finger_sf"/>
</dbReference>
<name>A0A834IWZ4_RHYFE</name>
<dbReference type="GO" id="GO:0005743">
    <property type="term" value="C:mitochondrial inner membrane"/>
    <property type="evidence" value="ECO:0007669"/>
    <property type="project" value="TreeGrafter"/>
</dbReference>
<dbReference type="Proteomes" id="UP000625711">
    <property type="component" value="Unassembled WGS sequence"/>
</dbReference>
<dbReference type="InterPro" id="IPR044929">
    <property type="entry name" value="DNA/RNA_non-sp_Endonuclease_sf"/>
</dbReference>
<dbReference type="FunFam" id="3.40.570.10:FF:000007">
    <property type="entry name" value="Alkaline nuclease"/>
    <property type="match status" value="1"/>
</dbReference>
<dbReference type="GO" id="GO:0004521">
    <property type="term" value="F:RNA endonuclease activity"/>
    <property type="evidence" value="ECO:0007669"/>
    <property type="project" value="TreeGrafter"/>
</dbReference>
<comment type="caution">
    <text evidence="8">The sequence shown here is derived from an EMBL/GenBank/DDBJ whole genome shotgun (WGS) entry which is preliminary data.</text>
</comment>
<keyword evidence="3" id="KW-0378">Hydrolase</keyword>
<gene>
    <name evidence="8" type="ORF">GWI33_010664</name>
</gene>
<dbReference type="GO" id="GO:0000014">
    <property type="term" value="F:single-stranded DNA endodeoxyribonuclease activity"/>
    <property type="evidence" value="ECO:0007669"/>
    <property type="project" value="TreeGrafter"/>
</dbReference>